<proteinExistence type="predicted"/>
<evidence type="ECO:0000313" key="2">
    <source>
        <dbReference type="Proteomes" id="UP000235015"/>
    </source>
</evidence>
<dbReference type="PANTHER" id="PTHR30217">
    <property type="entry name" value="PEPTIDASE U32 FAMILY"/>
    <property type="match status" value="1"/>
</dbReference>
<dbReference type="InterPro" id="IPR001539">
    <property type="entry name" value="Peptidase_U32"/>
</dbReference>
<evidence type="ECO:0000313" key="1">
    <source>
        <dbReference type="EMBL" id="PLX61086.1"/>
    </source>
</evidence>
<reference evidence="1 2" key="1">
    <citation type="submission" date="2017-11" db="EMBL/GenBank/DDBJ databases">
        <title>Genome-resolved metagenomics identifies genetic mobility, metabolic interactions, and unexpected diversity in perchlorate-reducing communities.</title>
        <authorList>
            <person name="Barnum T.P."/>
            <person name="Figueroa I.A."/>
            <person name="Carlstrom C.I."/>
            <person name="Lucas L.N."/>
            <person name="Engelbrektson A.L."/>
            <person name="Coates J.D."/>
        </authorList>
    </citation>
    <scope>NUCLEOTIDE SEQUENCE [LARGE SCALE GENOMIC DNA]</scope>
    <source>
        <strain evidence="1">BM301</strain>
    </source>
</reference>
<dbReference type="InterPro" id="IPR051454">
    <property type="entry name" value="RNA/ubiquinone_mod_enzymes"/>
</dbReference>
<dbReference type="EMBL" id="PKUN01000021">
    <property type="protein sequence ID" value="PLX61086.1"/>
    <property type="molecule type" value="Genomic_DNA"/>
</dbReference>
<comment type="caution">
    <text evidence="1">The sequence shown here is derived from an EMBL/GenBank/DDBJ whole genome shotgun (WGS) entry which is preliminary data.</text>
</comment>
<gene>
    <name evidence="1" type="ORF">C0630_11815</name>
</gene>
<name>A0A2N6CV51_9GAMM</name>
<dbReference type="Pfam" id="PF01136">
    <property type="entry name" value="Peptidase_U32"/>
    <property type="match status" value="1"/>
</dbReference>
<accession>A0A2N6CV51</accession>
<dbReference type="Proteomes" id="UP000235015">
    <property type="component" value="Unassembled WGS sequence"/>
</dbReference>
<dbReference type="AlphaFoldDB" id="A0A2N6CV51"/>
<dbReference type="STRING" id="1111735.GCA_000428045_00622"/>
<organism evidence="1 2">
    <name type="scientific">Sedimenticola selenatireducens</name>
    <dbReference type="NCBI Taxonomy" id="191960"/>
    <lineage>
        <taxon>Bacteria</taxon>
        <taxon>Pseudomonadati</taxon>
        <taxon>Pseudomonadota</taxon>
        <taxon>Gammaproteobacteria</taxon>
        <taxon>Chromatiales</taxon>
        <taxon>Sedimenticolaceae</taxon>
        <taxon>Sedimenticola</taxon>
    </lineage>
</organism>
<dbReference type="RefSeq" id="WP_273439646.1">
    <property type="nucleotide sequence ID" value="NZ_PKUN01000021.1"/>
</dbReference>
<sequence length="348" mass="38936">MKIVAPISKAEELEPVLEAGADEVFFGMVPQEWTRQFGISTVSRRLFGNIREYAEMQWIIATAHAAGKQSMLTLNAQHYTEPQMQCLIELARRFAGEGGDALILADPALLMAVAELDLGIRIHLSSIAACRNSESARFFGELGVDRVIFPRYLKLDEIRDIAASLPHMEFETFILNDGCIYEEGVCHTIHLPQQYGGPICMDAYQYSFYRADGQRIDKATQQALLQNEADYKEWTWYKFSCGFSTSEQGYTFGPCGLCAISRLARDGVTAIKIAGREAPLERKLKSIQLVRSVRDRVTSGATAQAVYDYASNVRARPELCHSGYMCYYPEVLEEVECGQPGLRVALPK</sequence>
<protein>
    <submittedName>
        <fullName evidence="1">Peptidase U32</fullName>
    </submittedName>
</protein>
<dbReference type="PANTHER" id="PTHR30217:SF10">
    <property type="entry name" value="23S RRNA 5-HYDROXYCYTIDINE C2501 SYNTHASE"/>
    <property type="match status" value="1"/>
</dbReference>